<dbReference type="GeneID" id="80348529"/>
<evidence type="ECO:0000256" key="2">
    <source>
        <dbReference type="ARBA" id="ARBA00022448"/>
    </source>
</evidence>
<dbReference type="GO" id="GO:0022857">
    <property type="term" value="F:transmembrane transporter activity"/>
    <property type="evidence" value="ECO:0007669"/>
    <property type="project" value="TreeGrafter"/>
</dbReference>
<reference evidence="7 8" key="1">
    <citation type="submission" date="2020-08" db="EMBL/GenBank/DDBJ databases">
        <title>Genome Sequencing of Nocardia wallacei strain FMUON74 and assembly.</title>
        <authorList>
            <person name="Toyokawa M."/>
            <person name="Uesaka K."/>
        </authorList>
    </citation>
    <scope>NUCLEOTIDE SEQUENCE [LARGE SCALE GENOMIC DNA]</scope>
    <source>
        <strain evidence="7 8">FMUON74</strain>
    </source>
</reference>
<evidence type="ECO:0000256" key="1">
    <source>
        <dbReference type="ARBA" id="ARBA00004141"/>
    </source>
</evidence>
<accession>A0A7G1KN57</accession>
<dbReference type="GO" id="GO:0005886">
    <property type="term" value="C:plasma membrane"/>
    <property type="evidence" value="ECO:0007669"/>
    <property type="project" value="TreeGrafter"/>
</dbReference>
<dbReference type="KEGG" id="nwl:NWFMUON74_40430"/>
<evidence type="ECO:0000313" key="8">
    <source>
        <dbReference type="Proteomes" id="UP000516173"/>
    </source>
</evidence>
<feature type="transmembrane region" description="Helical" evidence="6">
    <location>
        <begin position="40"/>
        <end position="60"/>
    </location>
</feature>
<gene>
    <name evidence="7" type="ORF">NWFMUON74_40430</name>
</gene>
<dbReference type="RefSeq" id="WP_187683374.1">
    <property type="nucleotide sequence ID" value="NZ_AP023396.1"/>
</dbReference>
<proteinExistence type="predicted"/>
<evidence type="ECO:0000256" key="6">
    <source>
        <dbReference type="SAM" id="Phobius"/>
    </source>
</evidence>
<keyword evidence="2" id="KW-0813">Transport</keyword>
<name>A0A7G1KN57_9NOCA</name>
<dbReference type="PANTHER" id="PTHR23501">
    <property type="entry name" value="MAJOR FACILITATOR SUPERFAMILY"/>
    <property type="match status" value="1"/>
</dbReference>
<keyword evidence="8" id="KW-1185">Reference proteome</keyword>
<dbReference type="AlphaFoldDB" id="A0A7G1KN57"/>
<dbReference type="EMBL" id="AP023396">
    <property type="protein sequence ID" value="BCK56271.1"/>
    <property type="molecule type" value="Genomic_DNA"/>
</dbReference>
<comment type="subcellular location">
    <subcellularLocation>
        <location evidence="1">Membrane</location>
        <topology evidence="1">Multi-pass membrane protein</topology>
    </subcellularLocation>
</comment>
<dbReference type="InterPro" id="IPR036259">
    <property type="entry name" value="MFS_trans_sf"/>
</dbReference>
<feature type="transmembrane region" description="Helical" evidence="6">
    <location>
        <begin position="136"/>
        <end position="159"/>
    </location>
</feature>
<evidence type="ECO:0000256" key="5">
    <source>
        <dbReference type="ARBA" id="ARBA00023136"/>
    </source>
</evidence>
<dbReference type="Gene3D" id="1.20.1250.20">
    <property type="entry name" value="MFS general substrate transporter like domains"/>
    <property type="match status" value="1"/>
</dbReference>
<evidence type="ECO:0000313" key="7">
    <source>
        <dbReference type="EMBL" id="BCK56271.1"/>
    </source>
</evidence>
<evidence type="ECO:0000256" key="4">
    <source>
        <dbReference type="ARBA" id="ARBA00022989"/>
    </source>
</evidence>
<dbReference type="PANTHER" id="PTHR23501:SF197">
    <property type="entry name" value="COMD"/>
    <property type="match status" value="1"/>
</dbReference>
<evidence type="ECO:0008006" key="9">
    <source>
        <dbReference type="Google" id="ProtNLM"/>
    </source>
</evidence>
<dbReference type="SUPFAM" id="SSF103473">
    <property type="entry name" value="MFS general substrate transporter"/>
    <property type="match status" value="1"/>
</dbReference>
<keyword evidence="5 6" id="KW-0472">Membrane</keyword>
<keyword evidence="3 6" id="KW-0812">Transmembrane</keyword>
<organism evidence="7 8">
    <name type="scientific">Nocardia wallacei</name>
    <dbReference type="NCBI Taxonomy" id="480035"/>
    <lineage>
        <taxon>Bacteria</taxon>
        <taxon>Bacillati</taxon>
        <taxon>Actinomycetota</taxon>
        <taxon>Actinomycetes</taxon>
        <taxon>Mycobacteriales</taxon>
        <taxon>Nocardiaceae</taxon>
        <taxon>Nocardia</taxon>
    </lineage>
</organism>
<protein>
    <recommendedName>
        <fullName evidence="9">Major facilitator superfamily (MFS) profile domain-containing protein</fullName>
    </recommendedName>
</protein>
<sequence>MPTLGLLGAATVLSICFVLAELRAAAPLIDLRLVGSRALAATNCATAVISVGMFAAVTLIPQFVQTPQRVGYAFGATASETGLFIEPVATCMLISAPLTAWISARTSSRTTFLVGTILAGAALAGLGLFHQQLWHIYLAGAVLGGAYGFAFASLGNLVVGAVRRP</sequence>
<dbReference type="Proteomes" id="UP000516173">
    <property type="component" value="Chromosome"/>
</dbReference>
<keyword evidence="4 6" id="KW-1133">Transmembrane helix</keyword>
<feature type="transmembrane region" description="Helical" evidence="6">
    <location>
        <begin position="111"/>
        <end position="130"/>
    </location>
</feature>
<evidence type="ECO:0000256" key="3">
    <source>
        <dbReference type="ARBA" id="ARBA00022692"/>
    </source>
</evidence>